<evidence type="ECO:0000313" key="3">
    <source>
        <dbReference type="EMBL" id="KIJ35824.1"/>
    </source>
</evidence>
<feature type="compositionally biased region" description="Low complexity" evidence="1">
    <location>
        <begin position="76"/>
        <end position="125"/>
    </location>
</feature>
<feature type="region of interest" description="Disordered" evidence="1">
    <location>
        <begin position="261"/>
        <end position="282"/>
    </location>
</feature>
<evidence type="ECO:0000256" key="1">
    <source>
        <dbReference type="SAM" id="MobiDB-lite"/>
    </source>
</evidence>
<feature type="compositionally biased region" description="Polar residues" evidence="1">
    <location>
        <begin position="325"/>
        <end position="346"/>
    </location>
</feature>
<feature type="compositionally biased region" description="Low complexity" evidence="1">
    <location>
        <begin position="141"/>
        <end position="153"/>
    </location>
</feature>
<dbReference type="Proteomes" id="UP000054279">
    <property type="component" value="Unassembled WGS sequence"/>
</dbReference>
<dbReference type="SUPFAM" id="SSF144284">
    <property type="entry name" value="Sec2 N-terminal region"/>
    <property type="match status" value="1"/>
</dbReference>
<accession>A0A0C9ULR9</accession>
<sequence>MLEDSEFVRRGGCFGLLGTSLGVLSSCNVGCAPSSLAVNKILGSVGTFERGAENAIGAREDLRRSNSLKEHHPSRSFDTTPSSSTPPSTTSRFFNFTSSFRSSSASPSNTSPTTSTDRTRAASADSPTAFISIPALLPPFTSGHSTASRSGSASPPPPPTQKEKELTAELEKLRRKAEELAASKEQLEDELESLSQALFVEVRFHPSLSSYYNKLMMLMLTGKQDGLGPTAKLPKQEELRIVADQRDALKVDMHIVETENNALRSKQKQASSAASPTTPGGGGQVLAIQQLAIQQHTYPIAPTPDSAFSIYSDVSTPRAVPHTSADPTALSSLSIPTPTVTPSEPT</sequence>
<name>A0A0C9ULR9_SPHS4</name>
<feature type="region of interest" description="Disordered" evidence="1">
    <location>
        <begin position="60"/>
        <end position="125"/>
    </location>
</feature>
<dbReference type="HOGENOM" id="CLU_802082_0_0_1"/>
<reference evidence="3 4" key="1">
    <citation type="submission" date="2014-06" db="EMBL/GenBank/DDBJ databases">
        <title>Evolutionary Origins and Diversification of the Mycorrhizal Mutualists.</title>
        <authorList>
            <consortium name="DOE Joint Genome Institute"/>
            <consortium name="Mycorrhizal Genomics Consortium"/>
            <person name="Kohler A."/>
            <person name="Kuo A."/>
            <person name="Nagy L.G."/>
            <person name="Floudas D."/>
            <person name="Copeland A."/>
            <person name="Barry K.W."/>
            <person name="Cichocki N."/>
            <person name="Veneault-Fourrey C."/>
            <person name="LaButti K."/>
            <person name="Lindquist E.A."/>
            <person name="Lipzen A."/>
            <person name="Lundell T."/>
            <person name="Morin E."/>
            <person name="Murat C."/>
            <person name="Riley R."/>
            <person name="Ohm R."/>
            <person name="Sun H."/>
            <person name="Tunlid A."/>
            <person name="Henrissat B."/>
            <person name="Grigoriev I.V."/>
            <person name="Hibbett D.S."/>
            <person name="Martin F."/>
        </authorList>
    </citation>
    <scope>NUCLEOTIDE SEQUENCE [LARGE SCALE GENOMIC DNA]</scope>
    <source>
        <strain evidence="3 4">SS14</strain>
    </source>
</reference>
<dbReference type="EMBL" id="KN837184">
    <property type="protein sequence ID" value="KIJ35824.1"/>
    <property type="molecule type" value="Genomic_DNA"/>
</dbReference>
<keyword evidence="4" id="KW-1185">Reference proteome</keyword>
<feature type="region of interest" description="Disordered" evidence="1">
    <location>
        <begin position="141"/>
        <end position="165"/>
    </location>
</feature>
<evidence type="ECO:0000313" key="2">
    <source>
        <dbReference type="EMBL" id="KIJ28823.1"/>
    </source>
</evidence>
<feature type="compositionally biased region" description="Low complexity" evidence="1">
    <location>
        <begin position="268"/>
        <end position="278"/>
    </location>
</feature>
<feature type="region of interest" description="Disordered" evidence="1">
    <location>
        <begin position="317"/>
        <end position="346"/>
    </location>
</feature>
<dbReference type="EMBL" id="KN837297">
    <property type="protein sequence ID" value="KIJ28823.1"/>
    <property type="molecule type" value="Genomic_DNA"/>
</dbReference>
<feature type="compositionally biased region" description="Basic and acidic residues" evidence="1">
    <location>
        <begin position="60"/>
        <end position="75"/>
    </location>
</feature>
<dbReference type="AlphaFoldDB" id="A0A0C9ULR9"/>
<evidence type="ECO:0000313" key="4">
    <source>
        <dbReference type="Proteomes" id="UP000054279"/>
    </source>
</evidence>
<protein>
    <submittedName>
        <fullName evidence="3">Uncharacterized protein</fullName>
    </submittedName>
</protein>
<organism evidence="3 4">
    <name type="scientific">Sphaerobolus stellatus (strain SS14)</name>
    <dbReference type="NCBI Taxonomy" id="990650"/>
    <lineage>
        <taxon>Eukaryota</taxon>
        <taxon>Fungi</taxon>
        <taxon>Dikarya</taxon>
        <taxon>Basidiomycota</taxon>
        <taxon>Agaricomycotina</taxon>
        <taxon>Agaricomycetes</taxon>
        <taxon>Phallomycetidae</taxon>
        <taxon>Geastrales</taxon>
        <taxon>Sphaerobolaceae</taxon>
        <taxon>Sphaerobolus</taxon>
    </lineage>
</organism>
<proteinExistence type="predicted"/>
<dbReference type="Gene3D" id="6.10.140.910">
    <property type="match status" value="1"/>
</dbReference>
<gene>
    <name evidence="3" type="ORF">M422DRAFT_261776</name>
    <name evidence="2" type="ORF">M422DRAFT_269872</name>
</gene>